<keyword evidence="1" id="KW-0472">Membrane</keyword>
<proteinExistence type="predicted"/>
<evidence type="ECO:0000256" key="1">
    <source>
        <dbReference type="SAM" id="Phobius"/>
    </source>
</evidence>
<name>J9BNC3_BACCE</name>
<comment type="caution">
    <text evidence="2">The sequence shown here is derived from an EMBL/GenBank/DDBJ whole genome shotgun (WGS) entry which is preliminary data.</text>
</comment>
<dbReference type="AlphaFoldDB" id="J9BNC3"/>
<keyword evidence="1" id="KW-0812">Transmembrane</keyword>
<dbReference type="HOGENOM" id="CLU_220562_0_0_9"/>
<feature type="transmembrane region" description="Helical" evidence="1">
    <location>
        <begin position="12"/>
        <end position="30"/>
    </location>
</feature>
<reference evidence="2 3" key="1">
    <citation type="submission" date="2012-04" db="EMBL/GenBank/DDBJ databases">
        <title>The Genome Sequence of Bacillus cereus HuA2-1.</title>
        <authorList>
            <consortium name="The Broad Institute Genome Sequencing Platform"/>
            <consortium name="The Broad Institute Genome Sequencing Center for Infectious Disease"/>
            <person name="Feldgarden M."/>
            <person name="Van der Auwera G.A."/>
            <person name="Mahillon J."/>
            <person name="Duprez V."/>
            <person name="Timmery S."/>
            <person name="Mattelet C."/>
            <person name="Dierick K."/>
            <person name="Sun M."/>
            <person name="Yu Z."/>
            <person name="Zhu L."/>
            <person name="Hu X."/>
            <person name="Shank E.B."/>
            <person name="Swiecicka I."/>
            <person name="Hansen B.M."/>
            <person name="Andrup L."/>
            <person name="Young S.K."/>
            <person name="Zeng Q."/>
            <person name="Gargeya S."/>
            <person name="Fitzgerald M."/>
            <person name="Haas B."/>
            <person name="Abouelleil A."/>
            <person name="Alvarado L."/>
            <person name="Arachchi H.M."/>
            <person name="Berlin A."/>
            <person name="Chapman S.B."/>
            <person name="Goldberg J."/>
            <person name="Griggs A."/>
            <person name="Gujja S."/>
            <person name="Hansen M."/>
            <person name="Howarth C."/>
            <person name="Imamovic A."/>
            <person name="Larimer J."/>
            <person name="McCowen C."/>
            <person name="Montmayeur A."/>
            <person name="Murphy C."/>
            <person name="Neiman D."/>
            <person name="Pearson M."/>
            <person name="Priest M."/>
            <person name="Roberts A."/>
            <person name="Saif S."/>
            <person name="Shea T."/>
            <person name="Sisk P."/>
            <person name="Sykes S."/>
            <person name="Wortman J."/>
            <person name="Nusbaum C."/>
            <person name="Birren B."/>
        </authorList>
    </citation>
    <scope>NUCLEOTIDE SEQUENCE [LARGE SCALE GENOMIC DNA]</scope>
    <source>
        <strain evidence="2 3">HuA2-1</strain>
    </source>
</reference>
<gene>
    <name evidence="2" type="ORF">IG3_05443</name>
</gene>
<dbReference type="EMBL" id="AHDV01000048">
    <property type="protein sequence ID" value="EJV75420.1"/>
    <property type="molecule type" value="Genomic_DNA"/>
</dbReference>
<sequence length="31" mass="3377">MKEVNPSSYSVTFGSISFLLTIDLHIGVLAH</sequence>
<organism evidence="2 3">
    <name type="scientific">Bacillus cereus HuA2-1</name>
    <dbReference type="NCBI Taxonomy" id="1053201"/>
    <lineage>
        <taxon>Bacteria</taxon>
        <taxon>Bacillati</taxon>
        <taxon>Bacillota</taxon>
        <taxon>Bacilli</taxon>
        <taxon>Bacillales</taxon>
        <taxon>Bacillaceae</taxon>
        <taxon>Bacillus</taxon>
        <taxon>Bacillus cereus group</taxon>
    </lineage>
</organism>
<evidence type="ECO:0000313" key="2">
    <source>
        <dbReference type="EMBL" id="EJV75420.1"/>
    </source>
</evidence>
<keyword evidence="1" id="KW-1133">Transmembrane helix</keyword>
<dbReference type="Proteomes" id="UP000004136">
    <property type="component" value="Unassembled WGS sequence"/>
</dbReference>
<evidence type="ECO:0000313" key="3">
    <source>
        <dbReference type="Proteomes" id="UP000004136"/>
    </source>
</evidence>
<protein>
    <submittedName>
        <fullName evidence="2">Uncharacterized protein</fullName>
    </submittedName>
</protein>
<accession>J9BNC3</accession>